<evidence type="ECO:0000313" key="1">
    <source>
        <dbReference type="EMBL" id="SDY32574.1"/>
    </source>
</evidence>
<name>A0A1H3J089_9FIRM</name>
<dbReference type="RefSeq" id="WP_074717231.1">
    <property type="nucleotide sequence ID" value="NZ_FNPG01000013.1"/>
</dbReference>
<accession>A0A1H3J089</accession>
<organism evidence="1 2">
    <name type="scientific">Lachnobacterium bovis DSM 14045</name>
    <dbReference type="NCBI Taxonomy" id="1122142"/>
    <lineage>
        <taxon>Bacteria</taxon>
        <taxon>Bacillati</taxon>
        <taxon>Bacillota</taxon>
        <taxon>Clostridia</taxon>
        <taxon>Lachnospirales</taxon>
        <taxon>Lachnospiraceae</taxon>
        <taxon>Lachnobacterium</taxon>
    </lineage>
</organism>
<sequence>MITLLKDKVAEFYSDGEDFTVGKCILDSDDAVLIEALDLQGKWDGFYWMKKNTLTEVIYDSEYINKMKLYIEYWNDKKEQNDNHPTLTYSELSVNINDLLKLANQKNLLITIMRNDEEELDTGFIKSIENDKFTLECVDISSAKMLEILEVKTDEVVFAEIDSIDNRLLEYAYSKNK</sequence>
<protein>
    <submittedName>
        <fullName evidence="1">Uncharacterized protein</fullName>
    </submittedName>
</protein>
<dbReference type="EMBL" id="FNPG01000013">
    <property type="protein sequence ID" value="SDY32574.1"/>
    <property type="molecule type" value="Genomic_DNA"/>
</dbReference>
<reference evidence="1 2" key="1">
    <citation type="submission" date="2016-10" db="EMBL/GenBank/DDBJ databases">
        <authorList>
            <person name="de Groot N.N."/>
        </authorList>
    </citation>
    <scope>NUCLEOTIDE SEQUENCE [LARGE SCALE GENOMIC DNA]</scope>
    <source>
        <strain evidence="1 2">DSM 14045</strain>
    </source>
</reference>
<keyword evidence="2" id="KW-1185">Reference proteome</keyword>
<proteinExistence type="predicted"/>
<dbReference type="AlphaFoldDB" id="A0A1H3J089"/>
<dbReference type="OrthoDB" id="2040936at2"/>
<dbReference type="Proteomes" id="UP000183918">
    <property type="component" value="Unassembled WGS sequence"/>
</dbReference>
<gene>
    <name evidence="1" type="ORF">SAMN02910414_01296</name>
</gene>
<evidence type="ECO:0000313" key="2">
    <source>
        <dbReference type="Proteomes" id="UP000183918"/>
    </source>
</evidence>